<organism evidence="2">
    <name type="scientific">hydrothermal vent metagenome</name>
    <dbReference type="NCBI Taxonomy" id="652676"/>
    <lineage>
        <taxon>unclassified sequences</taxon>
        <taxon>metagenomes</taxon>
        <taxon>ecological metagenomes</taxon>
    </lineage>
</organism>
<dbReference type="InterPro" id="IPR036514">
    <property type="entry name" value="SGNH_hydro_sf"/>
</dbReference>
<evidence type="ECO:0000313" key="2">
    <source>
        <dbReference type="EMBL" id="VAV94522.1"/>
    </source>
</evidence>
<dbReference type="InterPro" id="IPR051532">
    <property type="entry name" value="Ester_Hydrolysis_Enzymes"/>
</dbReference>
<reference evidence="2" key="1">
    <citation type="submission" date="2018-06" db="EMBL/GenBank/DDBJ databases">
        <authorList>
            <person name="Zhirakovskaya E."/>
        </authorList>
    </citation>
    <scope>NUCLEOTIDE SEQUENCE</scope>
</reference>
<dbReference type="PROSITE" id="PS01098">
    <property type="entry name" value="LIPASE_GDSL_SER"/>
    <property type="match status" value="1"/>
</dbReference>
<gene>
    <name evidence="2" type="ORF">MNBD_ALPHA08-939</name>
</gene>
<sequence length="219" mass="23523">MTVLETLNAQHRQFRRCFILLFTIVVMAAAFNNPAVAKPVTIVAFGDSLTAGYGLASQEAYPVKLQAALRAKGYDVTITNAGVSGDTSTGGLQRLDWSIGKDVDLVIVELGANDALRGIEPSVTRQSLTEIVTRLRADGKKVLLAGMLAPPNLGDDYGNEFKVIFTDLGKLEGVTLYPFFLEGVAGDPTLNQPDGLHPTAKGIDEIVKRLLPVIEPMLK</sequence>
<dbReference type="GO" id="GO:0004622">
    <property type="term" value="F:phosphatidylcholine lysophospholipase activity"/>
    <property type="evidence" value="ECO:0007669"/>
    <property type="project" value="TreeGrafter"/>
</dbReference>
<evidence type="ECO:0000259" key="1">
    <source>
        <dbReference type="Pfam" id="PF13472"/>
    </source>
</evidence>
<dbReference type="GO" id="GO:0006629">
    <property type="term" value="P:lipid metabolic process"/>
    <property type="evidence" value="ECO:0007669"/>
    <property type="project" value="InterPro"/>
</dbReference>
<accession>A0A3B0RSL4</accession>
<dbReference type="PANTHER" id="PTHR30383:SF24">
    <property type="entry name" value="THIOESTERASE 1_PROTEASE 1_LYSOPHOSPHOLIPASE L1"/>
    <property type="match status" value="1"/>
</dbReference>
<dbReference type="Pfam" id="PF13472">
    <property type="entry name" value="Lipase_GDSL_2"/>
    <property type="match status" value="1"/>
</dbReference>
<keyword evidence="2" id="KW-0378">Hydrolase</keyword>
<dbReference type="InterPro" id="IPR013830">
    <property type="entry name" value="SGNH_hydro"/>
</dbReference>
<dbReference type="AlphaFoldDB" id="A0A3B0RSL4"/>
<protein>
    <submittedName>
        <fullName evidence="2">Arylesterase</fullName>
        <ecNumber evidence="2">3.1.1.2</ecNumber>
    </submittedName>
</protein>
<proteinExistence type="predicted"/>
<feature type="domain" description="SGNH hydrolase-type esterase" evidence="1">
    <location>
        <begin position="44"/>
        <end position="202"/>
    </location>
</feature>
<dbReference type="CDD" id="cd01822">
    <property type="entry name" value="Lysophospholipase_L1_like"/>
    <property type="match status" value="1"/>
</dbReference>
<dbReference type="Gene3D" id="3.40.50.1110">
    <property type="entry name" value="SGNH hydrolase"/>
    <property type="match status" value="1"/>
</dbReference>
<dbReference type="EMBL" id="UOEC01000117">
    <property type="protein sequence ID" value="VAV94522.1"/>
    <property type="molecule type" value="Genomic_DNA"/>
</dbReference>
<dbReference type="SUPFAM" id="SSF52266">
    <property type="entry name" value="SGNH hydrolase"/>
    <property type="match status" value="1"/>
</dbReference>
<dbReference type="InterPro" id="IPR008265">
    <property type="entry name" value="Lipase_GDSL_AS"/>
</dbReference>
<dbReference type="EC" id="3.1.1.2" evidence="2"/>
<name>A0A3B0RSL4_9ZZZZ</name>
<dbReference type="PANTHER" id="PTHR30383">
    <property type="entry name" value="THIOESTERASE 1/PROTEASE 1/LYSOPHOSPHOLIPASE L1"/>
    <property type="match status" value="1"/>
</dbReference>
<dbReference type="GO" id="GO:0004064">
    <property type="term" value="F:arylesterase activity"/>
    <property type="evidence" value="ECO:0007669"/>
    <property type="project" value="UniProtKB-EC"/>
</dbReference>